<keyword evidence="1" id="KW-0808">Transferase</keyword>
<dbReference type="PANTHER" id="PTHR48228:SF5">
    <property type="entry name" value="ALPHA-METHYLACYL-COA RACEMASE"/>
    <property type="match status" value="1"/>
</dbReference>
<evidence type="ECO:0000313" key="2">
    <source>
        <dbReference type="Proteomes" id="UP000246352"/>
    </source>
</evidence>
<organism evidence="1 2">
    <name type="scientific">Hoeflea marina</name>
    <dbReference type="NCBI Taxonomy" id="274592"/>
    <lineage>
        <taxon>Bacteria</taxon>
        <taxon>Pseudomonadati</taxon>
        <taxon>Pseudomonadota</taxon>
        <taxon>Alphaproteobacteria</taxon>
        <taxon>Hyphomicrobiales</taxon>
        <taxon>Rhizobiaceae</taxon>
        <taxon>Hoeflea</taxon>
    </lineage>
</organism>
<dbReference type="InterPro" id="IPR050509">
    <property type="entry name" value="CoA-transferase_III"/>
</dbReference>
<dbReference type="InterPro" id="IPR044855">
    <property type="entry name" value="CoA-Trfase_III_dom3_sf"/>
</dbReference>
<evidence type="ECO:0000313" key="1">
    <source>
        <dbReference type="EMBL" id="PWV98829.1"/>
    </source>
</evidence>
<comment type="caution">
    <text evidence="1">The sequence shown here is derived from an EMBL/GenBank/DDBJ whole genome shotgun (WGS) entry which is preliminary data.</text>
</comment>
<proteinExistence type="predicted"/>
<sequence>MMMTPRPLSGTRIAEYPCPDCDDVTRISIAFAGRLAADLGAEVCQILPDGPDPLDAWAPILPGGRSSVATFLNRGKLRSARVDDRRALLVTNDRALAGNWPGPAAVLIRSSMLDDRPHSELTILAASGLLDVYGSEGRPPLPLPGHQAGYSAGIAAFNALMASLLSTGLRPAGRSCVSVVDVATWLNWKHYLACHMGNPHAGIGRAEDWTTMRCRDGYIALVFQDKDVAKLAKMTGDGRLNDAAFATVGRRRENIEVFNGIFSVWAGTQSRADIVAAARELSIPIGPVLSVADLLTDPQMLARDFLDLARSSPDFGLTRLPATWAGTN</sequence>
<dbReference type="OrthoDB" id="7955822at2"/>
<dbReference type="SUPFAM" id="SSF89796">
    <property type="entry name" value="CoA-transferase family III (CaiB/BaiF)"/>
    <property type="match status" value="1"/>
</dbReference>
<name>A0A317PJT3_9HYPH</name>
<dbReference type="AlphaFoldDB" id="A0A317PJT3"/>
<dbReference type="InterPro" id="IPR003673">
    <property type="entry name" value="CoA-Trfase_fam_III"/>
</dbReference>
<dbReference type="PANTHER" id="PTHR48228">
    <property type="entry name" value="SUCCINYL-COA--D-CITRAMALATE COA-TRANSFERASE"/>
    <property type="match status" value="1"/>
</dbReference>
<dbReference type="Proteomes" id="UP000246352">
    <property type="component" value="Unassembled WGS sequence"/>
</dbReference>
<accession>A0A317PJT3</accession>
<dbReference type="Gene3D" id="3.40.50.10540">
    <property type="entry name" value="Crotonobetainyl-coa:carnitine coa-transferase, domain 1"/>
    <property type="match status" value="2"/>
</dbReference>
<dbReference type="GO" id="GO:0016740">
    <property type="term" value="F:transferase activity"/>
    <property type="evidence" value="ECO:0007669"/>
    <property type="project" value="UniProtKB-KW"/>
</dbReference>
<dbReference type="Gene3D" id="3.30.1540.10">
    <property type="entry name" value="formyl-coa transferase, domain 3"/>
    <property type="match status" value="1"/>
</dbReference>
<dbReference type="InterPro" id="IPR023606">
    <property type="entry name" value="CoA-Trfase_III_dom_1_sf"/>
</dbReference>
<dbReference type="RefSeq" id="WP_110033003.1">
    <property type="nucleotide sequence ID" value="NZ_QGTR01000004.1"/>
</dbReference>
<dbReference type="EMBL" id="QGTR01000004">
    <property type="protein sequence ID" value="PWV98829.1"/>
    <property type="molecule type" value="Genomic_DNA"/>
</dbReference>
<reference evidence="1 2" key="1">
    <citation type="submission" date="2018-05" db="EMBL/GenBank/DDBJ databases">
        <title>Genomic Encyclopedia of Type Strains, Phase IV (KMG-IV): sequencing the most valuable type-strain genomes for metagenomic binning, comparative biology and taxonomic classification.</title>
        <authorList>
            <person name="Goeker M."/>
        </authorList>
    </citation>
    <scope>NUCLEOTIDE SEQUENCE [LARGE SCALE GENOMIC DNA]</scope>
    <source>
        <strain evidence="1 2">DSM 16791</strain>
    </source>
</reference>
<dbReference type="Pfam" id="PF02515">
    <property type="entry name" value="CoA_transf_3"/>
    <property type="match status" value="1"/>
</dbReference>
<gene>
    <name evidence="1" type="ORF">DFR52_104119</name>
</gene>
<protein>
    <submittedName>
        <fullName evidence="1">Crotonobetainyl-CoA:carnitine CoA-transferase CaiB-like acyl-CoA transferase</fullName>
    </submittedName>
</protein>
<keyword evidence="2" id="KW-1185">Reference proteome</keyword>